<comment type="caution">
    <text evidence="2">The sequence shown here is derived from an EMBL/GenBank/DDBJ whole genome shotgun (WGS) entry which is preliminary data.</text>
</comment>
<proteinExistence type="predicted"/>
<accession>A0A9W6WV94</accession>
<protein>
    <submittedName>
        <fullName evidence="2">Unnamed protein product</fullName>
    </submittedName>
</protein>
<evidence type="ECO:0000256" key="1">
    <source>
        <dbReference type="SAM" id="MobiDB-lite"/>
    </source>
</evidence>
<evidence type="ECO:0000313" key="3">
    <source>
        <dbReference type="Proteomes" id="UP001165121"/>
    </source>
</evidence>
<reference evidence="2" key="1">
    <citation type="submission" date="2023-04" db="EMBL/GenBank/DDBJ databases">
        <title>Phytophthora fragariaefolia NBRC 109709.</title>
        <authorList>
            <person name="Ichikawa N."/>
            <person name="Sato H."/>
            <person name="Tonouchi N."/>
        </authorList>
    </citation>
    <scope>NUCLEOTIDE SEQUENCE</scope>
    <source>
        <strain evidence="2">NBRC 109709</strain>
    </source>
</reference>
<keyword evidence="3" id="KW-1185">Reference proteome</keyword>
<dbReference type="AlphaFoldDB" id="A0A9W6WV94"/>
<gene>
    <name evidence="2" type="ORF">Pfra01_000183500</name>
</gene>
<sequence>MSRSGRPTSQATPRLRWMVPASAGDLSPMDRLVAWLERNGEEYRASKRKVGMLDELVEEMATNGIYGVKNNSIRSQISRLKAGVLMKAEGGKCTLKDVNIYFDRLLDVLFDDEEKVEMRKRSATRKGAVEPGLLSASEKRASRQTLQPRQEGIKTESEATNESESEEDRGSLVRQLPSPNFLNLAPTDAILDTVEIRRRFELLSARQGLQTQGVDPQMIDSFLPLH</sequence>
<dbReference type="EMBL" id="BSXT01000145">
    <property type="protein sequence ID" value="GMF18985.1"/>
    <property type="molecule type" value="Genomic_DNA"/>
</dbReference>
<dbReference type="OrthoDB" id="121367at2759"/>
<organism evidence="2 3">
    <name type="scientific">Phytophthora fragariaefolia</name>
    <dbReference type="NCBI Taxonomy" id="1490495"/>
    <lineage>
        <taxon>Eukaryota</taxon>
        <taxon>Sar</taxon>
        <taxon>Stramenopiles</taxon>
        <taxon>Oomycota</taxon>
        <taxon>Peronosporomycetes</taxon>
        <taxon>Peronosporales</taxon>
        <taxon>Peronosporaceae</taxon>
        <taxon>Phytophthora</taxon>
    </lineage>
</organism>
<name>A0A9W6WV94_9STRA</name>
<evidence type="ECO:0000313" key="2">
    <source>
        <dbReference type="EMBL" id="GMF18985.1"/>
    </source>
</evidence>
<dbReference type="Proteomes" id="UP001165121">
    <property type="component" value="Unassembled WGS sequence"/>
</dbReference>
<feature type="region of interest" description="Disordered" evidence="1">
    <location>
        <begin position="120"/>
        <end position="172"/>
    </location>
</feature>